<evidence type="ECO:0000256" key="1">
    <source>
        <dbReference type="ARBA" id="ARBA00022527"/>
    </source>
</evidence>
<dbReference type="PANTHER" id="PTHR24345:SF0">
    <property type="entry name" value="CELL CYCLE SERINE_THREONINE-PROTEIN KINASE CDC5_MSD2"/>
    <property type="match status" value="1"/>
</dbReference>
<evidence type="ECO:0000256" key="3">
    <source>
        <dbReference type="ARBA" id="ARBA00022741"/>
    </source>
</evidence>
<dbReference type="InterPro" id="IPR017441">
    <property type="entry name" value="Protein_kinase_ATP_BS"/>
</dbReference>
<keyword evidence="4 10" id="KW-0418">Kinase</keyword>
<evidence type="ECO:0000256" key="8">
    <source>
        <dbReference type="SAM" id="MobiDB-lite"/>
    </source>
</evidence>
<dbReference type="EMBL" id="JARKIB010000014">
    <property type="protein sequence ID" value="KAJ7772359.1"/>
    <property type="molecule type" value="Genomic_DNA"/>
</dbReference>
<keyword evidence="11" id="KW-1185">Reference proteome</keyword>
<evidence type="ECO:0000256" key="6">
    <source>
        <dbReference type="PROSITE-ProRule" id="PRU10141"/>
    </source>
</evidence>
<dbReference type="SUPFAM" id="SSF56112">
    <property type="entry name" value="Protein kinase-like (PK-like)"/>
    <property type="match status" value="1"/>
</dbReference>
<feature type="region of interest" description="Disordered" evidence="8">
    <location>
        <begin position="431"/>
        <end position="450"/>
    </location>
</feature>
<keyword evidence="5 6" id="KW-0067">ATP-binding</keyword>
<dbReference type="SMART" id="SM00220">
    <property type="entry name" value="S_TKc"/>
    <property type="match status" value="1"/>
</dbReference>
<gene>
    <name evidence="10" type="ORF">B0H16DRAFT_1685380</name>
</gene>
<evidence type="ECO:0000256" key="4">
    <source>
        <dbReference type="ARBA" id="ARBA00022777"/>
    </source>
</evidence>
<evidence type="ECO:0000256" key="5">
    <source>
        <dbReference type="ARBA" id="ARBA00022840"/>
    </source>
</evidence>
<dbReference type="Gene3D" id="1.10.510.10">
    <property type="entry name" value="Transferase(Phosphotransferase) domain 1"/>
    <property type="match status" value="1"/>
</dbReference>
<comment type="similarity">
    <text evidence="7">Belongs to the protein kinase superfamily.</text>
</comment>
<dbReference type="InterPro" id="IPR000719">
    <property type="entry name" value="Prot_kinase_dom"/>
</dbReference>
<evidence type="ECO:0000256" key="7">
    <source>
        <dbReference type="RuleBase" id="RU000304"/>
    </source>
</evidence>
<dbReference type="Proteomes" id="UP001215598">
    <property type="component" value="Unassembled WGS sequence"/>
</dbReference>
<keyword evidence="1 7" id="KW-0723">Serine/threonine-protein kinase</keyword>
<sequence>MSPSATLPDLTGEFIDDGCLQLLCLLGSGAYGKVYKAVDTTSPPHDIEYYAVKCLRRFEPGSRDAQIQDNELLVHTMISDHPRIITFYRQFRTEEFVFVVLELSAGGDFFTAMVDEQCFHANPPKVKQAMNELLDAVEFLHRNSVFHRDIKPDNILCNPDGTNIRLADFGLATQVAVSTQFGCGSKCYMSPESINRAYSSGCYSARHSDLWALSVLFTNMISGRFPWNSAEISDPGFAAFRSDNNYLFKALRLSRPASTLLKRCFHMNPLRRPTLPQFREAINDIEFFSLEDMASASAPPPPRLPSLHFPVEASLTLEWAVAAPSADVGQGERTPRPSFPIHMPQPIKFNPFALGASSSSSSSPPLSPPSSSSVPSLPSDISTAADSTLPTTPAIISTDAGVVHASRLPPSTVAKPPPPPSAPLPALPPRAYLGGRFRQPPAPTPVPNAYRTVASNARPTLPTRRKFLTARRIPVRVEEA</sequence>
<dbReference type="InterPro" id="IPR011009">
    <property type="entry name" value="Kinase-like_dom_sf"/>
</dbReference>
<accession>A0AAD7JXH6</accession>
<evidence type="ECO:0000259" key="9">
    <source>
        <dbReference type="PROSITE" id="PS50011"/>
    </source>
</evidence>
<name>A0AAD7JXH6_9AGAR</name>
<dbReference type="AlphaFoldDB" id="A0AAD7JXH6"/>
<reference evidence="10" key="1">
    <citation type="submission" date="2023-03" db="EMBL/GenBank/DDBJ databases">
        <title>Massive genome expansion in bonnet fungi (Mycena s.s.) driven by repeated elements and novel gene families across ecological guilds.</title>
        <authorList>
            <consortium name="Lawrence Berkeley National Laboratory"/>
            <person name="Harder C.B."/>
            <person name="Miyauchi S."/>
            <person name="Viragh M."/>
            <person name="Kuo A."/>
            <person name="Thoen E."/>
            <person name="Andreopoulos B."/>
            <person name="Lu D."/>
            <person name="Skrede I."/>
            <person name="Drula E."/>
            <person name="Henrissat B."/>
            <person name="Morin E."/>
            <person name="Kohler A."/>
            <person name="Barry K."/>
            <person name="LaButti K."/>
            <person name="Morin E."/>
            <person name="Salamov A."/>
            <person name="Lipzen A."/>
            <person name="Mereny Z."/>
            <person name="Hegedus B."/>
            <person name="Baldrian P."/>
            <person name="Stursova M."/>
            <person name="Weitz H."/>
            <person name="Taylor A."/>
            <person name="Grigoriev I.V."/>
            <person name="Nagy L.G."/>
            <person name="Martin F."/>
            <person name="Kauserud H."/>
        </authorList>
    </citation>
    <scope>NUCLEOTIDE SEQUENCE</scope>
    <source>
        <strain evidence="10">CBHHK182m</strain>
    </source>
</reference>
<dbReference type="GO" id="GO:0004674">
    <property type="term" value="F:protein serine/threonine kinase activity"/>
    <property type="evidence" value="ECO:0007669"/>
    <property type="project" value="UniProtKB-KW"/>
</dbReference>
<evidence type="ECO:0000313" key="10">
    <source>
        <dbReference type="EMBL" id="KAJ7772359.1"/>
    </source>
</evidence>
<evidence type="ECO:0000256" key="2">
    <source>
        <dbReference type="ARBA" id="ARBA00022679"/>
    </source>
</evidence>
<proteinExistence type="inferred from homology"/>
<evidence type="ECO:0000313" key="11">
    <source>
        <dbReference type="Proteomes" id="UP001215598"/>
    </source>
</evidence>
<dbReference type="PROSITE" id="PS00107">
    <property type="entry name" value="PROTEIN_KINASE_ATP"/>
    <property type="match status" value="1"/>
</dbReference>
<feature type="binding site" evidence="6">
    <location>
        <position position="53"/>
    </location>
    <ligand>
        <name>ATP</name>
        <dbReference type="ChEBI" id="CHEBI:30616"/>
    </ligand>
</feature>
<dbReference type="InterPro" id="IPR008271">
    <property type="entry name" value="Ser/Thr_kinase_AS"/>
</dbReference>
<dbReference type="GO" id="GO:0005634">
    <property type="term" value="C:nucleus"/>
    <property type="evidence" value="ECO:0007669"/>
    <property type="project" value="TreeGrafter"/>
</dbReference>
<dbReference type="PROSITE" id="PS50011">
    <property type="entry name" value="PROTEIN_KINASE_DOM"/>
    <property type="match status" value="1"/>
</dbReference>
<dbReference type="Pfam" id="PF00069">
    <property type="entry name" value="Pkinase"/>
    <property type="match status" value="1"/>
</dbReference>
<feature type="domain" description="Protein kinase" evidence="9">
    <location>
        <begin position="20"/>
        <end position="288"/>
    </location>
</feature>
<feature type="compositionally biased region" description="Low complexity" evidence="8">
    <location>
        <begin position="357"/>
        <end position="379"/>
    </location>
</feature>
<keyword evidence="2" id="KW-0808">Transferase</keyword>
<organism evidence="10 11">
    <name type="scientific">Mycena metata</name>
    <dbReference type="NCBI Taxonomy" id="1033252"/>
    <lineage>
        <taxon>Eukaryota</taxon>
        <taxon>Fungi</taxon>
        <taxon>Dikarya</taxon>
        <taxon>Basidiomycota</taxon>
        <taxon>Agaricomycotina</taxon>
        <taxon>Agaricomycetes</taxon>
        <taxon>Agaricomycetidae</taxon>
        <taxon>Agaricales</taxon>
        <taxon>Marasmiineae</taxon>
        <taxon>Mycenaceae</taxon>
        <taxon>Mycena</taxon>
    </lineage>
</organism>
<dbReference type="PROSITE" id="PS00108">
    <property type="entry name" value="PROTEIN_KINASE_ST"/>
    <property type="match status" value="1"/>
</dbReference>
<protein>
    <submittedName>
        <fullName evidence="10">Kinase-like domain-containing protein</fullName>
    </submittedName>
</protein>
<feature type="region of interest" description="Disordered" evidence="8">
    <location>
        <begin position="352"/>
        <end position="387"/>
    </location>
</feature>
<comment type="caution">
    <text evidence="10">The sequence shown here is derived from an EMBL/GenBank/DDBJ whole genome shotgun (WGS) entry which is preliminary data.</text>
</comment>
<dbReference type="PANTHER" id="PTHR24345">
    <property type="entry name" value="SERINE/THREONINE-PROTEIN KINASE PLK"/>
    <property type="match status" value="1"/>
</dbReference>
<keyword evidence="3 6" id="KW-0547">Nucleotide-binding</keyword>
<dbReference type="GO" id="GO:0005524">
    <property type="term" value="F:ATP binding"/>
    <property type="evidence" value="ECO:0007669"/>
    <property type="project" value="UniProtKB-UniRule"/>
</dbReference>